<evidence type="ECO:0000313" key="2">
    <source>
        <dbReference type="Proteomes" id="UP000306575"/>
    </source>
</evidence>
<dbReference type="InterPro" id="IPR021395">
    <property type="entry name" value="DUF3035"/>
</dbReference>
<dbReference type="Proteomes" id="UP000306575">
    <property type="component" value="Unassembled WGS sequence"/>
</dbReference>
<dbReference type="AlphaFoldDB" id="A0A4U7N8D3"/>
<dbReference type="EMBL" id="SULI01000002">
    <property type="protein sequence ID" value="TKZ22225.1"/>
    <property type="molecule type" value="Genomic_DNA"/>
</dbReference>
<dbReference type="PROSITE" id="PS51257">
    <property type="entry name" value="PROKAR_LIPOPROTEIN"/>
    <property type="match status" value="1"/>
</dbReference>
<sequence>MRVSRAIILGVSLLLAACSGKEGIRHLSSNGDGPDEFRILPSKPLETPQNYTALPTPTPGGSNITALDPKGDAVAALGGSRKAVHSTTISKSDAALVNYSGRTGRSANIRQTVAAEDAEFRRTKGRFSNFKIVKEDRYNEIYEGQHLNAPREQARWRAGGAKTPAAPLF</sequence>
<name>A0A4U7N8D3_9RHOB</name>
<organism evidence="1 2">
    <name type="scientific">Shimia litoralis</name>
    <dbReference type="NCBI Taxonomy" id="420403"/>
    <lineage>
        <taxon>Bacteria</taxon>
        <taxon>Pseudomonadati</taxon>
        <taxon>Pseudomonadota</taxon>
        <taxon>Alphaproteobacteria</taxon>
        <taxon>Rhodobacterales</taxon>
        <taxon>Roseobacteraceae</taxon>
    </lineage>
</organism>
<evidence type="ECO:0000313" key="1">
    <source>
        <dbReference type="EMBL" id="TKZ22225.1"/>
    </source>
</evidence>
<proteinExistence type="predicted"/>
<accession>A0A4U7N8D3</accession>
<protein>
    <submittedName>
        <fullName evidence="1">DUF3035 domain-containing protein</fullName>
    </submittedName>
</protein>
<comment type="caution">
    <text evidence="1">The sequence shown here is derived from an EMBL/GenBank/DDBJ whole genome shotgun (WGS) entry which is preliminary data.</text>
</comment>
<reference evidence="1 2" key="1">
    <citation type="submission" date="2019-04" db="EMBL/GenBank/DDBJ databases">
        <title>Genome sequence of Pelagicola litoralis CL-ES2.</title>
        <authorList>
            <person name="Cao J."/>
        </authorList>
    </citation>
    <scope>NUCLEOTIDE SEQUENCE [LARGE SCALE GENOMIC DNA]</scope>
    <source>
        <strain evidence="1 2">CL-ES2</strain>
    </source>
</reference>
<dbReference type="Pfam" id="PF11233">
    <property type="entry name" value="DUF3035"/>
    <property type="match status" value="1"/>
</dbReference>
<dbReference type="OrthoDB" id="7876689at2"/>
<gene>
    <name evidence="1" type="ORF">FAP39_03225</name>
</gene>
<dbReference type="RefSeq" id="WP_138014937.1">
    <property type="nucleotide sequence ID" value="NZ_SULI01000002.1"/>
</dbReference>
<keyword evidence="2" id="KW-1185">Reference proteome</keyword>